<evidence type="ECO:0000256" key="4">
    <source>
        <dbReference type="ARBA" id="ARBA00022723"/>
    </source>
</evidence>
<dbReference type="Pfam" id="PF01850">
    <property type="entry name" value="PIN"/>
    <property type="match status" value="1"/>
</dbReference>
<dbReference type="CDD" id="cd18753">
    <property type="entry name" value="PIN_VapC4-5_FitB-like"/>
    <property type="match status" value="1"/>
</dbReference>
<dbReference type="SMART" id="SM00670">
    <property type="entry name" value="PINc"/>
    <property type="match status" value="1"/>
</dbReference>
<evidence type="ECO:0000256" key="2">
    <source>
        <dbReference type="ARBA" id="ARBA00022649"/>
    </source>
</evidence>
<dbReference type="PANTHER" id="PTHR33653:SF1">
    <property type="entry name" value="RIBONUCLEASE VAPC2"/>
    <property type="match status" value="1"/>
</dbReference>
<feature type="domain" description="PIN" evidence="9">
    <location>
        <begin position="5"/>
        <end position="122"/>
    </location>
</feature>
<keyword evidence="2 8" id="KW-1277">Toxin-antitoxin system</keyword>
<sequence>MTGSSNFLLDTNIISALFKGEKTIADRIDNADEVYIPVIVLGELYYGARYSTNVQKNIDNINRLVQTYEVLNSNQETASIYGEIKASLRKKGKPIPENDIWIATIAKQYQLTLVTRDRHFNEIDALLTAKW</sequence>
<dbReference type="GO" id="GO:0004519">
    <property type="term" value="F:endonuclease activity"/>
    <property type="evidence" value="ECO:0007669"/>
    <property type="project" value="UniProtKB-KW"/>
</dbReference>
<dbReference type="InterPro" id="IPR022907">
    <property type="entry name" value="VapC_family"/>
</dbReference>
<dbReference type="GO" id="GO:0000287">
    <property type="term" value="F:magnesium ion binding"/>
    <property type="evidence" value="ECO:0007669"/>
    <property type="project" value="UniProtKB-UniRule"/>
</dbReference>
<dbReference type="EMBL" id="QLLR01000008">
    <property type="protein sequence ID" value="RAJ31730.1"/>
    <property type="molecule type" value="Genomic_DNA"/>
</dbReference>
<dbReference type="InterPro" id="IPR029060">
    <property type="entry name" value="PIN-like_dom_sf"/>
</dbReference>
<dbReference type="Proteomes" id="UP000249754">
    <property type="component" value="Unassembled WGS sequence"/>
</dbReference>
<comment type="function">
    <text evidence="8">Toxic component of a toxin-antitoxin (TA) system. An RNase.</text>
</comment>
<keyword evidence="5 8" id="KW-0378">Hydrolase</keyword>
<gene>
    <name evidence="8" type="primary">vapC</name>
    <name evidence="10" type="ORF">LY11_02230</name>
</gene>
<keyword evidence="3 8" id="KW-0540">Nuclease</keyword>
<protein>
    <recommendedName>
        <fullName evidence="8">Ribonuclease VapC</fullName>
        <shortName evidence="8">RNase VapC</shortName>
        <ecNumber evidence="8">3.1.-.-</ecNumber>
    </recommendedName>
    <alternativeName>
        <fullName evidence="8">Toxin VapC</fullName>
    </alternativeName>
</protein>
<evidence type="ECO:0000256" key="1">
    <source>
        <dbReference type="ARBA" id="ARBA00001946"/>
    </source>
</evidence>
<dbReference type="PANTHER" id="PTHR33653">
    <property type="entry name" value="RIBONUCLEASE VAPC2"/>
    <property type="match status" value="1"/>
</dbReference>
<keyword evidence="6 8" id="KW-0460">Magnesium</keyword>
<dbReference type="GO" id="GO:0090729">
    <property type="term" value="F:toxin activity"/>
    <property type="evidence" value="ECO:0007669"/>
    <property type="project" value="UniProtKB-KW"/>
</dbReference>
<comment type="caution">
    <text evidence="10">The sequence shown here is derived from an EMBL/GenBank/DDBJ whole genome shotgun (WGS) entry which is preliminary data.</text>
</comment>
<dbReference type="SUPFAM" id="SSF88723">
    <property type="entry name" value="PIN domain-like"/>
    <property type="match status" value="1"/>
</dbReference>
<dbReference type="OrthoDB" id="9804823at2"/>
<evidence type="ECO:0000256" key="6">
    <source>
        <dbReference type="ARBA" id="ARBA00022842"/>
    </source>
</evidence>
<organism evidence="10 11">
    <name type="scientific">Pedobacter cryoconitis</name>
    <dbReference type="NCBI Taxonomy" id="188932"/>
    <lineage>
        <taxon>Bacteria</taxon>
        <taxon>Pseudomonadati</taxon>
        <taxon>Bacteroidota</taxon>
        <taxon>Sphingobacteriia</taxon>
        <taxon>Sphingobacteriales</taxon>
        <taxon>Sphingobacteriaceae</taxon>
        <taxon>Pedobacter</taxon>
    </lineage>
</organism>
<comment type="similarity">
    <text evidence="7 8">Belongs to the PINc/VapC protein family.</text>
</comment>
<dbReference type="InterPro" id="IPR002716">
    <property type="entry name" value="PIN_dom"/>
</dbReference>
<dbReference type="GO" id="GO:0016787">
    <property type="term" value="F:hydrolase activity"/>
    <property type="evidence" value="ECO:0007669"/>
    <property type="project" value="UniProtKB-KW"/>
</dbReference>
<dbReference type="EC" id="3.1.-.-" evidence="8"/>
<name>A0A327SQY0_9SPHI</name>
<keyword evidence="4 8" id="KW-0479">Metal-binding</keyword>
<dbReference type="HAMAP" id="MF_00265">
    <property type="entry name" value="VapC_Nob1"/>
    <property type="match status" value="1"/>
</dbReference>
<comment type="cofactor">
    <cofactor evidence="1 8">
        <name>Mg(2+)</name>
        <dbReference type="ChEBI" id="CHEBI:18420"/>
    </cofactor>
</comment>
<feature type="binding site" evidence="8">
    <location>
        <position position="99"/>
    </location>
    <ligand>
        <name>Mg(2+)</name>
        <dbReference type="ChEBI" id="CHEBI:18420"/>
    </ligand>
</feature>
<reference evidence="10 11" key="1">
    <citation type="submission" date="2018-06" db="EMBL/GenBank/DDBJ databases">
        <title>Genomic Encyclopedia of Archaeal and Bacterial Type Strains, Phase II (KMG-II): from individual species to whole genera.</title>
        <authorList>
            <person name="Goeker M."/>
        </authorList>
    </citation>
    <scope>NUCLEOTIDE SEQUENCE [LARGE SCALE GENOMIC DNA]</scope>
    <source>
        <strain evidence="10 11">DSM 14825</strain>
    </source>
</reference>
<dbReference type="GO" id="GO:0004540">
    <property type="term" value="F:RNA nuclease activity"/>
    <property type="evidence" value="ECO:0007669"/>
    <property type="project" value="InterPro"/>
</dbReference>
<evidence type="ECO:0000259" key="9">
    <source>
        <dbReference type="SMART" id="SM00670"/>
    </source>
</evidence>
<feature type="binding site" evidence="8">
    <location>
        <position position="10"/>
    </location>
    <ligand>
        <name>Mg(2+)</name>
        <dbReference type="ChEBI" id="CHEBI:18420"/>
    </ligand>
</feature>
<evidence type="ECO:0000313" key="11">
    <source>
        <dbReference type="Proteomes" id="UP000249754"/>
    </source>
</evidence>
<keyword evidence="8" id="KW-0800">Toxin</keyword>
<dbReference type="AlphaFoldDB" id="A0A327SQY0"/>
<evidence type="ECO:0000256" key="7">
    <source>
        <dbReference type="ARBA" id="ARBA00038093"/>
    </source>
</evidence>
<evidence type="ECO:0000256" key="8">
    <source>
        <dbReference type="HAMAP-Rule" id="MF_00265"/>
    </source>
</evidence>
<dbReference type="InterPro" id="IPR050556">
    <property type="entry name" value="Type_II_TA_system_RNase"/>
</dbReference>
<evidence type="ECO:0000256" key="5">
    <source>
        <dbReference type="ARBA" id="ARBA00022801"/>
    </source>
</evidence>
<proteinExistence type="inferred from homology"/>
<keyword evidence="10" id="KW-0255">Endonuclease</keyword>
<dbReference type="Gene3D" id="3.40.50.1010">
    <property type="entry name" value="5'-nuclease"/>
    <property type="match status" value="1"/>
</dbReference>
<evidence type="ECO:0000313" key="10">
    <source>
        <dbReference type="EMBL" id="RAJ31730.1"/>
    </source>
</evidence>
<accession>A0A327SQY0</accession>
<evidence type="ECO:0000256" key="3">
    <source>
        <dbReference type="ARBA" id="ARBA00022722"/>
    </source>
</evidence>